<evidence type="ECO:0000313" key="2">
    <source>
        <dbReference type="Proteomes" id="UP000460650"/>
    </source>
</evidence>
<protein>
    <submittedName>
        <fullName evidence="1">Uncharacterized protein</fullName>
    </submittedName>
</protein>
<reference evidence="1 2" key="1">
    <citation type="submission" date="2019-09" db="EMBL/GenBank/DDBJ databases">
        <title>Taxonomic organization of the family Brucellaceae based on a phylogenomic approach.</title>
        <authorList>
            <person name="Leclercq S."/>
            <person name="Cloeckaert A."/>
            <person name="Zygmunt M.S."/>
        </authorList>
    </citation>
    <scope>NUCLEOTIDE SEQUENCE [LARGE SCALE GENOMIC DNA]</scope>
    <source>
        <strain evidence="1 2">TA93</strain>
    </source>
</reference>
<proteinExistence type="predicted"/>
<dbReference type="AlphaFoldDB" id="A0A7V7VS27"/>
<name>A0A7V7VS27_9HYPH</name>
<gene>
    <name evidence="1" type="ORF">F9K94_15405</name>
</gene>
<evidence type="ECO:0000313" key="1">
    <source>
        <dbReference type="EMBL" id="KAB2655912.1"/>
    </source>
</evidence>
<dbReference type="EMBL" id="WBVY01000004">
    <property type="protein sequence ID" value="KAB2655912.1"/>
    <property type="molecule type" value="Genomic_DNA"/>
</dbReference>
<accession>A0A7V7VS27</accession>
<dbReference type="Proteomes" id="UP000460650">
    <property type="component" value="Unassembled WGS sequence"/>
</dbReference>
<dbReference type="RefSeq" id="WP_151646700.1">
    <property type="nucleotide sequence ID" value="NZ_WBVY01000004.1"/>
</dbReference>
<sequence length="68" mass="7895">MTITLQDKLARIEKIKNEKVWWLADFSEGKSKRPDHELENRRVDVEILEAVAQDYRNAIARKAEGEAA</sequence>
<comment type="caution">
    <text evidence="1">The sequence shown here is derived from an EMBL/GenBank/DDBJ whole genome shotgun (WGS) entry which is preliminary data.</text>
</comment>
<organism evidence="1 2">
    <name type="scientific">Brucella tritici</name>
    <dbReference type="NCBI Taxonomy" id="94626"/>
    <lineage>
        <taxon>Bacteria</taxon>
        <taxon>Pseudomonadati</taxon>
        <taxon>Pseudomonadota</taxon>
        <taxon>Alphaproteobacteria</taxon>
        <taxon>Hyphomicrobiales</taxon>
        <taxon>Brucellaceae</taxon>
        <taxon>Brucella/Ochrobactrum group</taxon>
        <taxon>Brucella</taxon>
    </lineage>
</organism>